<comment type="similarity">
    <text evidence="2 10">Belongs to the glycosyl hydrolase 28 family.</text>
</comment>
<keyword evidence="7" id="KW-0325">Glycoprotein</keyword>
<evidence type="ECO:0000256" key="6">
    <source>
        <dbReference type="ARBA" id="ARBA00023157"/>
    </source>
</evidence>
<dbReference type="GO" id="GO:0005576">
    <property type="term" value="C:extracellular region"/>
    <property type="evidence" value="ECO:0007669"/>
    <property type="project" value="UniProtKB-SubCell"/>
</dbReference>
<dbReference type="Pfam" id="PF00295">
    <property type="entry name" value="Glyco_hydro_28"/>
    <property type="match status" value="1"/>
</dbReference>
<dbReference type="GO" id="GO:0004650">
    <property type="term" value="F:polygalacturonase activity"/>
    <property type="evidence" value="ECO:0007669"/>
    <property type="project" value="InterPro"/>
</dbReference>
<name>A0A0C2EQ31_9PEZI</name>
<dbReference type="EMBL" id="AWTV01000009">
    <property type="protein sequence ID" value="KIH88419.1"/>
    <property type="molecule type" value="Genomic_DNA"/>
</dbReference>
<evidence type="ECO:0000256" key="9">
    <source>
        <dbReference type="ARBA" id="ARBA00023316"/>
    </source>
</evidence>
<comment type="subcellular location">
    <subcellularLocation>
        <location evidence="1">Secreted</location>
    </subcellularLocation>
</comment>
<dbReference type="InterPro" id="IPR000743">
    <property type="entry name" value="Glyco_hydro_28"/>
</dbReference>
<dbReference type="InterPro" id="IPR012334">
    <property type="entry name" value="Pectin_lyas_fold"/>
</dbReference>
<keyword evidence="13" id="KW-1185">Reference proteome</keyword>
<dbReference type="GeneID" id="63680301"/>
<evidence type="ECO:0000313" key="12">
    <source>
        <dbReference type="EMBL" id="KIH88419.1"/>
    </source>
</evidence>
<dbReference type="RefSeq" id="XP_040616429.1">
    <property type="nucleotide sequence ID" value="XM_040765380.1"/>
</dbReference>
<keyword evidence="4 11" id="KW-0732">Signal</keyword>
<keyword evidence="9" id="KW-0961">Cell wall biogenesis/degradation</keyword>
<dbReference type="HOGENOM" id="CLU_016031_7_2_1"/>
<feature type="chain" id="PRO_5005171831" evidence="11">
    <location>
        <begin position="36"/>
        <end position="476"/>
    </location>
</feature>
<proteinExistence type="inferred from homology"/>
<evidence type="ECO:0000256" key="2">
    <source>
        <dbReference type="ARBA" id="ARBA00008834"/>
    </source>
</evidence>
<dbReference type="AlphaFoldDB" id="A0A0C2EQ31"/>
<dbReference type="GO" id="GO:0046576">
    <property type="term" value="F:rhamnogalacturonan alpha-L-rhamnopyranosyl-(1-&gt;4)-alpha-D-galactopyranosyluronide lyase activity"/>
    <property type="evidence" value="ECO:0007669"/>
    <property type="project" value="UniProtKB-ARBA"/>
</dbReference>
<accession>A0A0C2EQ31</accession>
<evidence type="ECO:0000256" key="11">
    <source>
        <dbReference type="SAM" id="SignalP"/>
    </source>
</evidence>
<evidence type="ECO:0000256" key="4">
    <source>
        <dbReference type="ARBA" id="ARBA00022729"/>
    </source>
</evidence>
<dbReference type="PANTHER" id="PTHR31736">
    <property type="match status" value="1"/>
</dbReference>
<dbReference type="Gene3D" id="2.160.20.10">
    <property type="entry name" value="Single-stranded right-handed beta-helix, Pectin lyase-like"/>
    <property type="match status" value="1"/>
</dbReference>
<keyword evidence="6" id="KW-1015">Disulfide bond</keyword>
<dbReference type="VEuPathDB" id="FungiDB:SPBR_07126"/>
<protein>
    <submittedName>
        <fullName evidence="12">Extracellular rhamnogalacturonase</fullName>
    </submittedName>
</protein>
<keyword evidence="3" id="KW-0964">Secreted</keyword>
<dbReference type="GO" id="GO:0005975">
    <property type="term" value="P:carbohydrate metabolic process"/>
    <property type="evidence" value="ECO:0007669"/>
    <property type="project" value="InterPro"/>
</dbReference>
<evidence type="ECO:0000256" key="1">
    <source>
        <dbReference type="ARBA" id="ARBA00004613"/>
    </source>
</evidence>
<evidence type="ECO:0000256" key="5">
    <source>
        <dbReference type="ARBA" id="ARBA00022801"/>
    </source>
</evidence>
<keyword evidence="5 10" id="KW-0378">Hydrolase</keyword>
<keyword evidence="8 10" id="KW-0326">Glycosidase</keyword>
<evidence type="ECO:0000256" key="8">
    <source>
        <dbReference type="ARBA" id="ARBA00023295"/>
    </source>
</evidence>
<dbReference type="SUPFAM" id="SSF51126">
    <property type="entry name" value="Pectin lyase-like"/>
    <property type="match status" value="1"/>
</dbReference>
<evidence type="ECO:0000256" key="7">
    <source>
        <dbReference type="ARBA" id="ARBA00023180"/>
    </source>
</evidence>
<dbReference type="GO" id="GO:0071555">
    <property type="term" value="P:cell wall organization"/>
    <property type="evidence" value="ECO:0007669"/>
    <property type="project" value="UniProtKB-KW"/>
</dbReference>
<evidence type="ECO:0000256" key="10">
    <source>
        <dbReference type="RuleBase" id="RU361169"/>
    </source>
</evidence>
<gene>
    <name evidence="12" type="ORF">SPBR_07126</name>
</gene>
<evidence type="ECO:0000256" key="3">
    <source>
        <dbReference type="ARBA" id="ARBA00022525"/>
    </source>
</evidence>
<organism evidence="12 13">
    <name type="scientific">Sporothrix brasiliensis 5110</name>
    <dbReference type="NCBI Taxonomy" id="1398154"/>
    <lineage>
        <taxon>Eukaryota</taxon>
        <taxon>Fungi</taxon>
        <taxon>Dikarya</taxon>
        <taxon>Ascomycota</taxon>
        <taxon>Pezizomycotina</taxon>
        <taxon>Sordariomycetes</taxon>
        <taxon>Sordariomycetidae</taxon>
        <taxon>Ophiostomatales</taxon>
        <taxon>Ophiostomataceae</taxon>
        <taxon>Sporothrix</taxon>
    </lineage>
</organism>
<reference evidence="12 13" key="1">
    <citation type="journal article" date="2014" name="BMC Genomics">
        <title>Comparative genomics of the major fungal agents of human and animal Sporotrichosis: Sporothrix schenckii and Sporothrix brasiliensis.</title>
        <authorList>
            <person name="Teixeira M.M."/>
            <person name="de Almeida L.G."/>
            <person name="Kubitschek-Barreira P."/>
            <person name="Alves F.L."/>
            <person name="Kioshima E.S."/>
            <person name="Abadio A.K."/>
            <person name="Fernandes L."/>
            <person name="Derengowski L.S."/>
            <person name="Ferreira K.S."/>
            <person name="Souza R.C."/>
            <person name="Ruiz J.C."/>
            <person name="de Andrade N.C."/>
            <person name="Paes H.C."/>
            <person name="Nicola A.M."/>
            <person name="Albuquerque P."/>
            <person name="Gerber A.L."/>
            <person name="Martins V.P."/>
            <person name="Peconick L.D."/>
            <person name="Neto A.V."/>
            <person name="Chaucanez C.B."/>
            <person name="Silva P.A."/>
            <person name="Cunha O.L."/>
            <person name="de Oliveira F.F."/>
            <person name="dos Santos T.C."/>
            <person name="Barros A.L."/>
            <person name="Soares M.A."/>
            <person name="de Oliveira L.M."/>
            <person name="Marini M.M."/>
            <person name="Villalobos-Duno H."/>
            <person name="Cunha M.M."/>
            <person name="de Hoog S."/>
            <person name="da Silveira J.F."/>
            <person name="Henrissat B."/>
            <person name="Nino-Vega G.A."/>
            <person name="Cisalpino P.S."/>
            <person name="Mora-Montes H.M."/>
            <person name="Almeida S.R."/>
            <person name="Stajich J.E."/>
            <person name="Lopes-Bezerra L.M."/>
            <person name="Vasconcelos A.T."/>
            <person name="Felipe M.S."/>
        </authorList>
    </citation>
    <scope>NUCLEOTIDE SEQUENCE [LARGE SCALE GENOMIC DNA]</scope>
    <source>
        <strain evidence="12 13">5110</strain>
    </source>
</reference>
<sequence>MLRSSLPHRPLARLAFTFTVLVTLNLFIAPHSVHAQLLGRVGPTTSTAAKRAAKVCSVLDHGATASKSSDIGPALVAAFAACKTGGTIYVPPGEYGMSTWVSLSGGQGWALQLDGIIYRTGTAGGNMIYIEKGKDVEIYSSTSQGAIQGNGFEYHKDNKNGCRILRLAHMQDFSVHDIALVDSPLFHLFMDTVTDGEIYNMIIRGGSKGGLDGIDVSGSNVWLHDIEVSNRDECVTIKDPSQHMLIENIYCNWSGGCAMGSLGGSAIDIHDIRFDKVYSANCNQMFMIKSHGGGGTVRDCSFSNFVGRHNAYTLDIDANWSQLKKAAGDGVLFRDLNFTGWHGSCSDGNRRAPVNIVCPDAKPCFGIRVSDFAVWTETGSRELYKCANAYGEGACLKGGAAAGGGSLDGYAVTTMTVPSAPSGWNAPTMAADLTTLGLSSSIPIPAVPTSFFPGETPYSKLMGGAAASAAAAKDRQ</sequence>
<dbReference type="InterPro" id="IPR011050">
    <property type="entry name" value="Pectin_lyase_fold/virulence"/>
</dbReference>
<comment type="caution">
    <text evidence="12">The sequence shown here is derived from an EMBL/GenBank/DDBJ whole genome shotgun (WGS) entry which is preliminary data.</text>
</comment>
<dbReference type="OrthoDB" id="2268901at2759"/>
<feature type="signal peptide" evidence="11">
    <location>
        <begin position="1"/>
        <end position="35"/>
    </location>
</feature>
<evidence type="ECO:0000313" key="13">
    <source>
        <dbReference type="Proteomes" id="UP000031575"/>
    </source>
</evidence>
<dbReference type="PANTHER" id="PTHR31736:SF19">
    <property type="entry name" value="PECTIN LYASE SUPERFAMILY PROTEIN-RELATED"/>
    <property type="match status" value="1"/>
</dbReference>
<dbReference type="Proteomes" id="UP000031575">
    <property type="component" value="Unassembled WGS sequence"/>
</dbReference>